<feature type="region of interest" description="Disordered" evidence="1">
    <location>
        <begin position="267"/>
        <end position="286"/>
    </location>
</feature>
<protein>
    <recommendedName>
        <fullName evidence="3">Protein-glutamine gamma-glutamyltransferase TgpA N-terminal domain-containing protein</fullName>
    </recommendedName>
</protein>
<feature type="non-terminal residue" evidence="4">
    <location>
        <position position="286"/>
    </location>
</feature>
<dbReference type="AlphaFoldDB" id="A0A382VCM3"/>
<accession>A0A382VCM3</accession>
<dbReference type="PANTHER" id="PTHR42736">
    <property type="entry name" value="PROTEIN-GLUTAMINE GAMMA-GLUTAMYLTRANSFERASE"/>
    <property type="match status" value="1"/>
</dbReference>
<dbReference type="PANTHER" id="PTHR42736:SF1">
    <property type="entry name" value="PROTEIN-GLUTAMINE GAMMA-GLUTAMYLTRANSFERASE"/>
    <property type="match status" value="1"/>
</dbReference>
<dbReference type="InterPro" id="IPR021878">
    <property type="entry name" value="TgpA_N"/>
</dbReference>
<organism evidence="4">
    <name type="scientific">marine metagenome</name>
    <dbReference type="NCBI Taxonomy" id="408172"/>
    <lineage>
        <taxon>unclassified sequences</taxon>
        <taxon>metagenomes</taxon>
        <taxon>ecological metagenomes</taxon>
    </lineage>
</organism>
<sequence>WVLAGLAVAAVLAAFHTFLGRDAGSVFLMLLMGLKTLEMRSRRDVMTVVFLVWWVTLTGFLFSQSPATATAGLISGGLALAVLLRINQPRSVLGRRFTSDGGSMLLLAVPIMLGMYLLFPRIQGGLWGLPDDALSGRTGLTDEVRPGSIQHLLLNDAVAFRVRFSGAVPAAEKRYWRALVLETNDGQSWQRGALHKQPASLEMNRRSMPVHYTTTFEASPNTWLPVLDLPATSPPGSVARYGHVLESKKRPPGPLRLTLLSYSSAQTGALDPQERSINQQLAYPPT</sequence>
<name>A0A382VCM3_9ZZZZ</name>
<feature type="transmembrane region" description="Helical" evidence="2">
    <location>
        <begin position="98"/>
        <end position="119"/>
    </location>
</feature>
<dbReference type="EMBL" id="UINC01150913">
    <property type="protein sequence ID" value="SVD44223.1"/>
    <property type="molecule type" value="Genomic_DNA"/>
</dbReference>
<feature type="compositionally biased region" description="Polar residues" evidence="1">
    <location>
        <begin position="275"/>
        <end position="286"/>
    </location>
</feature>
<feature type="transmembrane region" description="Helical" evidence="2">
    <location>
        <begin position="6"/>
        <end position="33"/>
    </location>
</feature>
<evidence type="ECO:0000259" key="3">
    <source>
        <dbReference type="Pfam" id="PF11992"/>
    </source>
</evidence>
<evidence type="ECO:0000313" key="4">
    <source>
        <dbReference type="EMBL" id="SVD44223.1"/>
    </source>
</evidence>
<keyword evidence="2" id="KW-0812">Transmembrane</keyword>
<evidence type="ECO:0000256" key="1">
    <source>
        <dbReference type="SAM" id="MobiDB-lite"/>
    </source>
</evidence>
<dbReference type="Pfam" id="PF11992">
    <property type="entry name" value="TgpA_N"/>
    <property type="match status" value="1"/>
</dbReference>
<feature type="transmembrane region" description="Helical" evidence="2">
    <location>
        <begin position="45"/>
        <end position="62"/>
    </location>
</feature>
<feature type="transmembrane region" description="Helical" evidence="2">
    <location>
        <begin position="68"/>
        <end position="86"/>
    </location>
</feature>
<gene>
    <name evidence="4" type="ORF">METZ01_LOCUS397077</name>
</gene>
<keyword evidence="2" id="KW-1133">Transmembrane helix</keyword>
<proteinExistence type="predicted"/>
<keyword evidence="2" id="KW-0472">Membrane</keyword>
<dbReference type="InterPro" id="IPR052901">
    <property type="entry name" value="Bact_TGase-like"/>
</dbReference>
<reference evidence="4" key="1">
    <citation type="submission" date="2018-05" db="EMBL/GenBank/DDBJ databases">
        <authorList>
            <person name="Lanie J.A."/>
            <person name="Ng W.-L."/>
            <person name="Kazmierczak K.M."/>
            <person name="Andrzejewski T.M."/>
            <person name="Davidsen T.M."/>
            <person name="Wayne K.J."/>
            <person name="Tettelin H."/>
            <person name="Glass J.I."/>
            <person name="Rusch D."/>
            <person name="Podicherti R."/>
            <person name="Tsui H.-C.T."/>
            <person name="Winkler M.E."/>
        </authorList>
    </citation>
    <scope>NUCLEOTIDE SEQUENCE</scope>
</reference>
<feature type="non-terminal residue" evidence="4">
    <location>
        <position position="1"/>
    </location>
</feature>
<feature type="domain" description="Protein-glutamine gamma-glutamyltransferase TgpA N-terminal" evidence="3">
    <location>
        <begin position="1"/>
        <end position="267"/>
    </location>
</feature>
<evidence type="ECO:0000256" key="2">
    <source>
        <dbReference type="SAM" id="Phobius"/>
    </source>
</evidence>